<feature type="domain" description="Rhodanese" evidence="1">
    <location>
        <begin position="62"/>
        <end position="160"/>
    </location>
</feature>
<reference evidence="2 3" key="1">
    <citation type="submission" date="2014-04" db="EMBL/GenBank/DDBJ databases">
        <authorList>
            <consortium name="DOE Joint Genome Institute"/>
            <person name="Kuo A."/>
            <person name="Kohler A."/>
            <person name="Costa M.D."/>
            <person name="Nagy L.G."/>
            <person name="Floudas D."/>
            <person name="Copeland A."/>
            <person name="Barry K.W."/>
            <person name="Cichocki N."/>
            <person name="Veneault-Fourrey C."/>
            <person name="LaButti K."/>
            <person name="Lindquist E.A."/>
            <person name="Lipzen A."/>
            <person name="Lundell T."/>
            <person name="Morin E."/>
            <person name="Murat C."/>
            <person name="Sun H."/>
            <person name="Tunlid A."/>
            <person name="Henrissat B."/>
            <person name="Grigoriev I.V."/>
            <person name="Hibbett D.S."/>
            <person name="Martin F."/>
            <person name="Nordberg H.P."/>
            <person name="Cantor M.N."/>
            <person name="Hua S.X."/>
        </authorList>
    </citation>
    <scope>NUCLEOTIDE SEQUENCE [LARGE SCALE GENOMIC DNA]</scope>
    <source>
        <strain evidence="2 3">Marx 270</strain>
    </source>
</reference>
<dbReference type="HOGENOM" id="CLU_107716_0_2_1"/>
<dbReference type="GO" id="GO:0005634">
    <property type="term" value="C:nucleus"/>
    <property type="evidence" value="ECO:0007669"/>
    <property type="project" value="TreeGrafter"/>
</dbReference>
<dbReference type="PANTHER" id="PTHR10828">
    <property type="entry name" value="M-PHASE INDUCER PHOSPHATASE DUAL SPECIFICITY PHOSPHATASE CDC25"/>
    <property type="match status" value="1"/>
</dbReference>
<dbReference type="Pfam" id="PF00581">
    <property type="entry name" value="Rhodanese"/>
    <property type="match status" value="1"/>
</dbReference>
<evidence type="ECO:0000313" key="3">
    <source>
        <dbReference type="Proteomes" id="UP000054217"/>
    </source>
</evidence>
<dbReference type="InterPro" id="IPR036873">
    <property type="entry name" value="Rhodanese-like_dom_sf"/>
</dbReference>
<evidence type="ECO:0000259" key="1">
    <source>
        <dbReference type="PROSITE" id="PS50206"/>
    </source>
</evidence>
<dbReference type="PANTHER" id="PTHR10828:SF50">
    <property type="entry name" value="REDUCTASE (ARC2), PUTATIVE (AFU_ORTHOLOGUE AFUA_6G13400)-RELATED"/>
    <property type="match status" value="1"/>
</dbReference>
<reference evidence="3" key="2">
    <citation type="submission" date="2015-01" db="EMBL/GenBank/DDBJ databases">
        <title>Evolutionary Origins and Diversification of the Mycorrhizal Mutualists.</title>
        <authorList>
            <consortium name="DOE Joint Genome Institute"/>
            <consortium name="Mycorrhizal Genomics Consortium"/>
            <person name="Kohler A."/>
            <person name="Kuo A."/>
            <person name="Nagy L.G."/>
            <person name="Floudas D."/>
            <person name="Copeland A."/>
            <person name="Barry K.W."/>
            <person name="Cichocki N."/>
            <person name="Veneault-Fourrey C."/>
            <person name="LaButti K."/>
            <person name="Lindquist E.A."/>
            <person name="Lipzen A."/>
            <person name="Lundell T."/>
            <person name="Morin E."/>
            <person name="Murat C."/>
            <person name="Riley R."/>
            <person name="Ohm R."/>
            <person name="Sun H."/>
            <person name="Tunlid A."/>
            <person name="Henrissat B."/>
            <person name="Grigoriev I.V."/>
            <person name="Hibbett D.S."/>
            <person name="Martin F."/>
        </authorList>
    </citation>
    <scope>NUCLEOTIDE SEQUENCE [LARGE SCALE GENOMIC DNA]</scope>
    <source>
        <strain evidence="3">Marx 270</strain>
    </source>
</reference>
<keyword evidence="3" id="KW-1185">Reference proteome</keyword>
<dbReference type="InterPro" id="IPR001763">
    <property type="entry name" value="Rhodanese-like_dom"/>
</dbReference>
<gene>
    <name evidence="2" type="ORF">M404DRAFT_999974</name>
</gene>
<dbReference type="GO" id="GO:0005737">
    <property type="term" value="C:cytoplasm"/>
    <property type="evidence" value="ECO:0007669"/>
    <property type="project" value="TreeGrafter"/>
</dbReference>
<sequence>MLYNKIFYRLHAVKPPRKEEDGNLPLESALRDWWIAYPAPVSEVQHLDCGDVANMMRNGSEKQGDYVVIDVRRKDHAGGHVRGSVQCPAQTFYDDLPSFYERFGEKKQVVFYCGSSHGRGPRCARWYQDYLNAKGDTRSEALVMRGGIKEWKERFGGDDGLTDRDAD</sequence>
<dbReference type="InParanoid" id="A0A0C3NWX9"/>
<accession>A0A0C3NWX9</accession>
<proteinExistence type="predicted"/>
<dbReference type="Proteomes" id="UP000054217">
    <property type="component" value="Unassembled WGS sequence"/>
</dbReference>
<name>A0A0C3NWX9_PISTI</name>
<dbReference type="Gene3D" id="3.40.250.10">
    <property type="entry name" value="Rhodanese-like domain"/>
    <property type="match status" value="1"/>
</dbReference>
<dbReference type="STRING" id="870435.A0A0C3NWX9"/>
<dbReference type="SUPFAM" id="SSF52821">
    <property type="entry name" value="Rhodanese/Cell cycle control phosphatase"/>
    <property type="match status" value="1"/>
</dbReference>
<protein>
    <recommendedName>
        <fullName evidence="1">Rhodanese domain-containing protein</fullName>
    </recommendedName>
</protein>
<dbReference type="AlphaFoldDB" id="A0A0C3NWX9"/>
<evidence type="ECO:0000313" key="2">
    <source>
        <dbReference type="EMBL" id="KIO05365.1"/>
    </source>
</evidence>
<dbReference type="OrthoDB" id="8300214at2759"/>
<dbReference type="EMBL" id="KN831967">
    <property type="protein sequence ID" value="KIO05365.1"/>
    <property type="molecule type" value="Genomic_DNA"/>
</dbReference>
<dbReference type="SMART" id="SM00450">
    <property type="entry name" value="RHOD"/>
    <property type="match status" value="1"/>
</dbReference>
<dbReference type="PROSITE" id="PS50206">
    <property type="entry name" value="RHODANESE_3"/>
    <property type="match status" value="1"/>
</dbReference>
<organism evidence="2 3">
    <name type="scientific">Pisolithus tinctorius Marx 270</name>
    <dbReference type="NCBI Taxonomy" id="870435"/>
    <lineage>
        <taxon>Eukaryota</taxon>
        <taxon>Fungi</taxon>
        <taxon>Dikarya</taxon>
        <taxon>Basidiomycota</taxon>
        <taxon>Agaricomycotina</taxon>
        <taxon>Agaricomycetes</taxon>
        <taxon>Agaricomycetidae</taxon>
        <taxon>Boletales</taxon>
        <taxon>Sclerodermatineae</taxon>
        <taxon>Pisolithaceae</taxon>
        <taxon>Pisolithus</taxon>
    </lineage>
</organism>
<dbReference type="GO" id="GO:0004725">
    <property type="term" value="F:protein tyrosine phosphatase activity"/>
    <property type="evidence" value="ECO:0007669"/>
    <property type="project" value="TreeGrafter"/>
</dbReference>